<evidence type="ECO:0000313" key="8">
    <source>
        <dbReference type="EMBL" id="CAB9513017.1"/>
    </source>
</evidence>
<feature type="signal peptide" evidence="6">
    <location>
        <begin position="1"/>
        <end position="20"/>
    </location>
</feature>
<dbReference type="SUPFAM" id="SSF56176">
    <property type="entry name" value="FAD-binding/transporter-associated domain-like"/>
    <property type="match status" value="1"/>
</dbReference>
<gene>
    <name evidence="8" type="ORF">SEMRO_567_G167880.1</name>
</gene>
<dbReference type="AlphaFoldDB" id="A0A9N8E1Y2"/>
<dbReference type="InterPro" id="IPR050416">
    <property type="entry name" value="FAD-linked_Oxidoreductase"/>
</dbReference>
<keyword evidence="6" id="KW-0732">Signal</keyword>
<dbReference type="GO" id="GO:0016491">
    <property type="term" value="F:oxidoreductase activity"/>
    <property type="evidence" value="ECO:0007669"/>
    <property type="project" value="UniProtKB-KW"/>
</dbReference>
<dbReference type="InterPro" id="IPR016166">
    <property type="entry name" value="FAD-bd_PCMH"/>
</dbReference>
<reference evidence="8" key="1">
    <citation type="submission" date="2020-06" db="EMBL/GenBank/DDBJ databases">
        <authorList>
            <consortium name="Plant Systems Biology data submission"/>
        </authorList>
    </citation>
    <scope>NUCLEOTIDE SEQUENCE</scope>
    <source>
        <strain evidence="8">D6</strain>
    </source>
</reference>
<dbReference type="PANTHER" id="PTHR42973">
    <property type="entry name" value="BINDING OXIDOREDUCTASE, PUTATIVE (AFU_ORTHOLOGUE AFUA_1G17690)-RELATED"/>
    <property type="match status" value="1"/>
</dbReference>
<dbReference type="Gene3D" id="3.40.462.20">
    <property type="match status" value="1"/>
</dbReference>
<evidence type="ECO:0000313" key="9">
    <source>
        <dbReference type="Proteomes" id="UP001153069"/>
    </source>
</evidence>
<evidence type="ECO:0000256" key="3">
    <source>
        <dbReference type="ARBA" id="ARBA00022630"/>
    </source>
</evidence>
<feature type="chain" id="PRO_5040502303" evidence="6">
    <location>
        <begin position="21"/>
        <end position="500"/>
    </location>
</feature>
<keyword evidence="4" id="KW-0274">FAD</keyword>
<evidence type="ECO:0000256" key="6">
    <source>
        <dbReference type="SAM" id="SignalP"/>
    </source>
</evidence>
<comment type="cofactor">
    <cofactor evidence="1">
        <name>FAD</name>
        <dbReference type="ChEBI" id="CHEBI:57692"/>
    </cofactor>
</comment>
<sequence>MKLFAFLLTLSSWALNGSLADDDMCGVTNIPVGAVATPADGSYYDESRKQWASSMGSTSMSDAMLSPEAIVYCTGDEEVLSIIDFASQCGYKLSVRSGGHQYSGYSSCEAGTRCIQVDVSGIKSFSYDDDSNLATLGAGLKVDEVTWNLFPLGLVLPMGICNSVGLGGHLQSSSLGFFASSFGLGMDLVRSFRIATADGTIQTVTPDSNPDLYKAVLGAGKYVDIASMPEIANDAMPFLVVAPREQAPTSGDFTHYITLIVSWTGKDNGPLFDNFDAESPNEKYATYIQPFRDIAEPAIINLNQPVPIHNQMAGFAFDFNQQPFRYHVASISTDDYSLDASYWEMVATEVDDRLAMDNLYSSLQFQGYGGAGDGSQFNRNTGLNSFPFRDLKIHFDDWVFFLDDDQEEVARGRVNGLRDSTESYWRDPSGTEGFWMTTRTTDVEDLTTKDDLWKEFYPDRATFMSLQDVKERVDPCNVFSSDTTIPLKDSSNKKDCPSYP</sequence>
<keyword evidence="5" id="KW-0560">Oxidoreductase</keyword>
<dbReference type="PANTHER" id="PTHR42973:SF39">
    <property type="entry name" value="FAD-BINDING PCMH-TYPE DOMAIN-CONTAINING PROTEIN"/>
    <property type="match status" value="1"/>
</dbReference>
<organism evidence="8 9">
    <name type="scientific">Seminavis robusta</name>
    <dbReference type="NCBI Taxonomy" id="568900"/>
    <lineage>
        <taxon>Eukaryota</taxon>
        <taxon>Sar</taxon>
        <taxon>Stramenopiles</taxon>
        <taxon>Ochrophyta</taxon>
        <taxon>Bacillariophyta</taxon>
        <taxon>Bacillariophyceae</taxon>
        <taxon>Bacillariophycidae</taxon>
        <taxon>Naviculales</taxon>
        <taxon>Naviculaceae</taxon>
        <taxon>Seminavis</taxon>
    </lineage>
</organism>
<accession>A0A9N8E1Y2</accession>
<dbReference type="InterPro" id="IPR036318">
    <property type="entry name" value="FAD-bd_PCMH-like_sf"/>
</dbReference>
<dbReference type="Gene3D" id="3.30.465.10">
    <property type="match status" value="1"/>
</dbReference>
<feature type="domain" description="FAD-binding PCMH-type" evidence="7">
    <location>
        <begin position="63"/>
        <end position="233"/>
    </location>
</feature>
<evidence type="ECO:0000256" key="2">
    <source>
        <dbReference type="ARBA" id="ARBA00005466"/>
    </source>
</evidence>
<evidence type="ECO:0000256" key="1">
    <source>
        <dbReference type="ARBA" id="ARBA00001974"/>
    </source>
</evidence>
<dbReference type="OrthoDB" id="415825at2759"/>
<keyword evidence="9" id="KW-1185">Reference proteome</keyword>
<dbReference type="Proteomes" id="UP001153069">
    <property type="component" value="Unassembled WGS sequence"/>
</dbReference>
<evidence type="ECO:0000256" key="4">
    <source>
        <dbReference type="ARBA" id="ARBA00022827"/>
    </source>
</evidence>
<dbReference type="InterPro" id="IPR006093">
    <property type="entry name" value="Oxy_OxRdtase_FAD_BS"/>
</dbReference>
<evidence type="ECO:0000256" key="5">
    <source>
        <dbReference type="ARBA" id="ARBA00023002"/>
    </source>
</evidence>
<keyword evidence="3" id="KW-0285">Flavoprotein</keyword>
<name>A0A9N8E1Y2_9STRA</name>
<comment type="caution">
    <text evidence="8">The sequence shown here is derived from an EMBL/GenBank/DDBJ whole genome shotgun (WGS) entry which is preliminary data.</text>
</comment>
<dbReference type="Pfam" id="PF01565">
    <property type="entry name" value="FAD_binding_4"/>
    <property type="match status" value="1"/>
</dbReference>
<protein>
    <submittedName>
        <fullName evidence="8">Bridge enzyme-like</fullName>
    </submittedName>
</protein>
<dbReference type="EMBL" id="CAICTM010000566">
    <property type="protein sequence ID" value="CAB9513017.1"/>
    <property type="molecule type" value="Genomic_DNA"/>
</dbReference>
<dbReference type="GO" id="GO:0071949">
    <property type="term" value="F:FAD binding"/>
    <property type="evidence" value="ECO:0007669"/>
    <property type="project" value="InterPro"/>
</dbReference>
<dbReference type="PROSITE" id="PS51387">
    <property type="entry name" value="FAD_PCMH"/>
    <property type="match status" value="1"/>
</dbReference>
<proteinExistence type="inferred from homology"/>
<evidence type="ECO:0000259" key="7">
    <source>
        <dbReference type="PROSITE" id="PS51387"/>
    </source>
</evidence>
<dbReference type="InterPro" id="IPR006094">
    <property type="entry name" value="Oxid_FAD_bind_N"/>
</dbReference>
<dbReference type="InterPro" id="IPR016169">
    <property type="entry name" value="FAD-bd_PCMH_sub2"/>
</dbReference>
<dbReference type="PROSITE" id="PS00862">
    <property type="entry name" value="OX2_COVAL_FAD"/>
    <property type="match status" value="1"/>
</dbReference>
<comment type="similarity">
    <text evidence="2">Belongs to the oxygen-dependent FAD-linked oxidoreductase family.</text>
</comment>